<dbReference type="SUPFAM" id="SSF57302">
    <property type="entry name" value="Snake toxin-like"/>
    <property type="match status" value="1"/>
</dbReference>
<reference evidence="4" key="1">
    <citation type="submission" date="2025-08" db="UniProtKB">
        <authorList>
            <consortium name="Ensembl"/>
        </authorList>
    </citation>
    <scope>IDENTIFICATION</scope>
</reference>
<feature type="domain" description="UPAR/Ly6" evidence="3">
    <location>
        <begin position="23"/>
        <end position="98"/>
    </location>
</feature>
<dbReference type="GeneTree" id="ENSGT00550000076001"/>
<protein>
    <recommendedName>
        <fullName evidence="3">UPAR/Ly6 domain-containing protein</fullName>
    </recommendedName>
</protein>
<accession>A0A8C6HC21</accession>
<dbReference type="Gene3D" id="2.10.60.10">
    <property type="entry name" value="CD59"/>
    <property type="match status" value="1"/>
</dbReference>
<evidence type="ECO:0000256" key="2">
    <source>
        <dbReference type="SAM" id="SignalP"/>
    </source>
</evidence>
<dbReference type="CDD" id="cd23580">
    <property type="entry name" value="TFP_LU_ECD_PATE4"/>
    <property type="match status" value="1"/>
</dbReference>
<sequence>MNSVTKISTLLIVILSFLCFVEGLICNLCERSRDSRCTMSQSRCFAKPGESCSTVSHFVGSKHVYSKQMCSPQCKETQFHKGEKLIYIMCCEKNLCNSF</sequence>
<evidence type="ECO:0000256" key="1">
    <source>
        <dbReference type="ARBA" id="ARBA00022729"/>
    </source>
</evidence>
<feature type="chain" id="PRO_5034927074" description="UPAR/Ly6 domain-containing protein" evidence="2">
    <location>
        <begin position="24"/>
        <end position="99"/>
    </location>
</feature>
<evidence type="ECO:0000313" key="5">
    <source>
        <dbReference type="Proteomes" id="UP000694415"/>
    </source>
</evidence>
<organism evidence="4 5">
    <name type="scientific">Mus spicilegus</name>
    <name type="common">Mound-building mouse</name>
    <dbReference type="NCBI Taxonomy" id="10103"/>
    <lineage>
        <taxon>Eukaryota</taxon>
        <taxon>Metazoa</taxon>
        <taxon>Chordata</taxon>
        <taxon>Craniata</taxon>
        <taxon>Vertebrata</taxon>
        <taxon>Euteleostomi</taxon>
        <taxon>Mammalia</taxon>
        <taxon>Eutheria</taxon>
        <taxon>Euarchontoglires</taxon>
        <taxon>Glires</taxon>
        <taxon>Rodentia</taxon>
        <taxon>Myomorpha</taxon>
        <taxon>Muroidea</taxon>
        <taxon>Muridae</taxon>
        <taxon>Murinae</taxon>
        <taxon>Mus</taxon>
        <taxon>Mus</taxon>
    </lineage>
</organism>
<evidence type="ECO:0000259" key="3">
    <source>
        <dbReference type="Pfam" id="PF00021"/>
    </source>
</evidence>
<dbReference type="AlphaFoldDB" id="A0A8C6HC21"/>
<dbReference type="Proteomes" id="UP000694415">
    <property type="component" value="Unplaced"/>
</dbReference>
<keyword evidence="5" id="KW-1185">Reference proteome</keyword>
<name>A0A8C6HC21_MUSSI</name>
<dbReference type="InterPro" id="IPR016054">
    <property type="entry name" value="LY6_UPA_recep-like"/>
</dbReference>
<dbReference type="InterPro" id="IPR045860">
    <property type="entry name" value="Snake_toxin-like_sf"/>
</dbReference>
<dbReference type="Pfam" id="PF00021">
    <property type="entry name" value="UPAR_LY6"/>
    <property type="match status" value="1"/>
</dbReference>
<dbReference type="Ensembl" id="ENSMSIT00000023545.1">
    <property type="protein sequence ID" value="ENSMSIP00000018641.1"/>
    <property type="gene ID" value="ENSMSIG00000015875.1"/>
</dbReference>
<feature type="signal peptide" evidence="2">
    <location>
        <begin position="1"/>
        <end position="23"/>
    </location>
</feature>
<reference evidence="4" key="2">
    <citation type="submission" date="2025-09" db="UniProtKB">
        <authorList>
            <consortium name="Ensembl"/>
        </authorList>
    </citation>
    <scope>IDENTIFICATION</scope>
</reference>
<keyword evidence="1 2" id="KW-0732">Signal</keyword>
<evidence type="ECO:0000313" key="4">
    <source>
        <dbReference type="Ensembl" id="ENSMSIP00000018641.1"/>
    </source>
</evidence>
<proteinExistence type="predicted"/>